<feature type="region of interest" description="Disordered" evidence="1">
    <location>
        <begin position="99"/>
        <end position="126"/>
    </location>
</feature>
<feature type="compositionally biased region" description="Acidic residues" evidence="1">
    <location>
        <begin position="289"/>
        <end position="299"/>
    </location>
</feature>
<protein>
    <submittedName>
        <fullName evidence="2">Uncharacterized protein</fullName>
    </submittedName>
</protein>
<feature type="compositionally biased region" description="Polar residues" evidence="1">
    <location>
        <begin position="195"/>
        <end position="204"/>
    </location>
</feature>
<evidence type="ECO:0000256" key="1">
    <source>
        <dbReference type="SAM" id="MobiDB-lite"/>
    </source>
</evidence>
<accession>A0AAJ0LXI1</accession>
<feature type="region of interest" description="Disordered" evidence="1">
    <location>
        <begin position="1"/>
        <end position="20"/>
    </location>
</feature>
<gene>
    <name evidence="2" type="ORF">LTR09_000424</name>
</gene>
<feature type="region of interest" description="Disordered" evidence="1">
    <location>
        <begin position="169"/>
        <end position="328"/>
    </location>
</feature>
<feature type="compositionally biased region" description="Basic and acidic residues" evidence="1">
    <location>
        <begin position="99"/>
        <end position="112"/>
    </location>
</feature>
<dbReference type="Proteomes" id="UP001271007">
    <property type="component" value="Unassembled WGS sequence"/>
</dbReference>
<feature type="region of interest" description="Disordered" evidence="1">
    <location>
        <begin position="30"/>
        <end position="69"/>
    </location>
</feature>
<name>A0AAJ0LXI1_9PEZI</name>
<sequence length="328" mass="35027">MSARRSHMRSTADNKPKYSSPLARYVWHIDDPPSPSSPTVPIFLRSPAQLARPRPKIKLPPRKQPELQRQDAGLAPALFGCDGEGKDFEGGVAESIERPVAEVAEDGDRIADDFGNGTTRAPLQEGVEAALKGTCGPDGKAGESEANKTLQDAGCPNCSAAATNLRLVVSDEETHQPHNNAEQYPLDGQEPLPETHTNCAQTAWNRVDEPPVLASPAEAPRPVPDPPSPHSEAHEETSEADLEDGTTITSRRAYDLGAAAGSGSRVILHAHSPRPKSRPRLRIITQWSTEEEDFDQDDSGEGHASPSGARIAADDLRAESSEGNVSGG</sequence>
<feature type="compositionally biased region" description="Pro residues" evidence="1">
    <location>
        <begin position="219"/>
        <end position="229"/>
    </location>
</feature>
<keyword evidence="3" id="KW-1185">Reference proteome</keyword>
<dbReference type="EMBL" id="JAWDJX010000001">
    <property type="protein sequence ID" value="KAK3058859.1"/>
    <property type="molecule type" value="Genomic_DNA"/>
</dbReference>
<evidence type="ECO:0000313" key="3">
    <source>
        <dbReference type="Proteomes" id="UP001271007"/>
    </source>
</evidence>
<organism evidence="2 3">
    <name type="scientific">Extremus antarcticus</name>
    <dbReference type="NCBI Taxonomy" id="702011"/>
    <lineage>
        <taxon>Eukaryota</taxon>
        <taxon>Fungi</taxon>
        <taxon>Dikarya</taxon>
        <taxon>Ascomycota</taxon>
        <taxon>Pezizomycotina</taxon>
        <taxon>Dothideomycetes</taxon>
        <taxon>Dothideomycetidae</taxon>
        <taxon>Mycosphaerellales</taxon>
        <taxon>Extremaceae</taxon>
        <taxon>Extremus</taxon>
    </lineage>
</organism>
<dbReference type="AlphaFoldDB" id="A0AAJ0LXI1"/>
<comment type="caution">
    <text evidence="2">The sequence shown here is derived from an EMBL/GenBank/DDBJ whole genome shotgun (WGS) entry which is preliminary data.</text>
</comment>
<reference evidence="2" key="1">
    <citation type="submission" date="2023-04" db="EMBL/GenBank/DDBJ databases">
        <title>Black Yeasts Isolated from many extreme environments.</title>
        <authorList>
            <person name="Coleine C."/>
            <person name="Stajich J.E."/>
            <person name="Selbmann L."/>
        </authorList>
    </citation>
    <scope>NUCLEOTIDE SEQUENCE</scope>
    <source>
        <strain evidence="2">CCFEE 5312</strain>
    </source>
</reference>
<feature type="compositionally biased region" description="Basic residues" evidence="1">
    <location>
        <begin position="271"/>
        <end position="281"/>
    </location>
</feature>
<feature type="region of interest" description="Disordered" evidence="1">
    <location>
        <begin position="134"/>
        <end position="153"/>
    </location>
</feature>
<proteinExistence type="predicted"/>
<evidence type="ECO:0000313" key="2">
    <source>
        <dbReference type="EMBL" id="KAK3058859.1"/>
    </source>
</evidence>